<dbReference type="Pfam" id="PF09960">
    <property type="entry name" value="DUF2194"/>
    <property type="match status" value="2"/>
</dbReference>
<dbReference type="Gene3D" id="3.20.20.370">
    <property type="entry name" value="Glycoside hydrolase/deacetylase"/>
    <property type="match status" value="1"/>
</dbReference>
<gene>
    <name evidence="1" type="ORF">AR543_01980</name>
</gene>
<accession>A0A172ZBA1</accession>
<dbReference type="InterPro" id="IPR029062">
    <property type="entry name" value="Class_I_gatase-like"/>
</dbReference>
<protein>
    <recommendedName>
        <fullName evidence="3">DUF2194 domain-containing protein</fullName>
    </recommendedName>
</protein>
<keyword evidence="2" id="KW-1185">Reference proteome</keyword>
<dbReference type="GO" id="GO:0005975">
    <property type="term" value="P:carbohydrate metabolic process"/>
    <property type="evidence" value="ECO:0007669"/>
    <property type="project" value="InterPro"/>
</dbReference>
<evidence type="ECO:0000313" key="2">
    <source>
        <dbReference type="Proteomes" id="UP000078148"/>
    </source>
</evidence>
<dbReference type="OrthoDB" id="9761886at2"/>
<dbReference type="Proteomes" id="UP000078148">
    <property type="component" value="Chromosome"/>
</dbReference>
<organism evidence="1 2">
    <name type="scientific">Paenibacillus bovis</name>
    <dbReference type="NCBI Taxonomy" id="1616788"/>
    <lineage>
        <taxon>Bacteria</taxon>
        <taxon>Bacillati</taxon>
        <taxon>Bacillota</taxon>
        <taxon>Bacilli</taxon>
        <taxon>Bacillales</taxon>
        <taxon>Paenibacillaceae</taxon>
        <taxon>Paenibacillus</taxon>
    </lineage>
</organism>
<dbReference type="SUPFAM" id="SSF88713">
    <property type="entry name" value="Glycoside hydrolase/deacetylase"/>
    <property type="match status" value="1"/>
</dbReference>
<evidence type="ECO:0008006" key="3">
    <source>
        <dbReference type="Google" id="ProtNLM"/>
    </source>
</evidence>
<dbReference type="AlphaFoldDB" id="A0A172ZBA1"/>
<dbReference type="EMBL" id="CP013023">
    <property type="protein sequence ID" value="ANF94921.1"/>
    <property type="molecule type" value="Genomic_DNA"/>
</dbReference>
<dbReference type="RefSeq" id="WP_060531377.1">
    <property type="nucleotide sequence ID" value="NZ_CP013023.1"/>
</dbReference>
<sequence length="617" mass="69618">MKFSFKLTTQVYAMLAFMLVMALIIQASRSDAILHMKGNQNHIQDISGIKQTNALTPEQTTALQGERQLLLLFNPKDSASVKIKNNAEHMLNYMKIRFDAIDVSAMPTDITAYDGVILTLSSLSQLPSTGWIDSYVQNGGSLLFTSMPQIDQALYQNYRKMGIIELGGYLTSTGLEMKSNVLLHNKDAKYSPELIQNGSIRVRLGSDSIVHATSDENVPLLWETPYGKGKFVVFNGSMFQEKTSRGVLSGAISLMLPDTIYPVLNVELMYIDDFPAPIPAGTNDKVYQEYHRNTSRFYKDIWWPDMLKIAAEHNLKYTGVVIQTYNNQVKPPFGAPTDADGLNLTLFGRELIKQGGEIGVHGYNHQSLTTNERIAGSFGYNAWPDRKSMSESITSVLNFIHQSFVNYKVMTYVPPSNALDADGRAALKSSWPDLKSISSVYSEDPENRSYVQEFEIADDGIAELPRISSGFMKDEFNDWATANAVTSLGVFSHFVHPDDILDPDRSHSYNWEQMRDMFEKYISQSVQQYSWLRPMTASQAAVELQKYQISEPHFVHKDNEIDGYINHFPEGSLFYVLRTDRPITTQENCKVTRIDSGSYLVEVTQDQFRIGLGDKKQ</sequence>
<dbReference type="STRING" id="1616788.AR543_01980"/>
<reference evidence="2" key="1">
    <citation type="submission" date="2015-10" db="EMBL/GenBank/DDBJ databases">
        <title>Genome of Paenibacillus bovis sp. nov.</title>
        <authorList>
            <person name="Wu Z."/>
            <person name="Gao C."/>
            <person name="Liu Z."/>
            <person name="Zheng H."/>
        </authorList>
    </citation>
    <scope>NUCLEOTIDE SEQUENCE [LARGE SCALE GENOMIC DNA]</scope>
    <source>
        <strain evidence="2">BD3526</strain>
    </source>
</reference>
<dbReference type="SUPFAM" id="SSF52317">
    <property type="entry name" value="Class I glutamine amidotransferase-like"/>
    <property type="match status" value="1"/>
</dbReference>
<dbReference type="InterPro" id="IPR011330">
    <property type="entry name" value="Glyco_hydro/deAcase_b/a-brl"/>
</dbReference>
<dbReference type="CDD" id="cd10924">
    <property type="entry name" value="CE4_COG4878"/>
    <property type="match status" value="1"/>
</dbReference>
<dbReference type="InterPro" id="IPR018695">
    <property type="entry name" value="DUF2194"/>
</dbReference>
<reference evidence="1 2" key="2">
    <citation type="journal article" date="2016" name="Int. J. Syst. Evol. Microbiol.">
        <title>Paenibacillus bovis sp. nov., isolated from raw yak (Bos grunniens) milk.</title>
        <authorList>
            <person name="Gao C."/>
            <person name="Han J."/>
            <person name="Liu Z."/>
            <person name="Xu X."/>
            <person name="Hang F."/>
            <person name="Wu Z."/>
        </authorList>
    </citation>
    <scope>NUCLEOTIDE SEQUENCE [LARGE SCALE GENOMIC DNA]</scope>
    <source>
        <strain evidence="1 2">BD3526</strain>
    </source>
</reference>
<evidence type="ECO:0000313" key="1">
    <source>
        <dbReference type="EMBL" id="ANF94921.1"/>
    </source>
</evidence>
<name>A0A172ZBA1_9BACL</name>
<dbReference type="KEGG" id="pbv:AR543_01980"/>
<proteinExistence type="predicted"/>